<organismHost>
    <name type="scientific">Plantago lanceolata</name>
    <name type="common">English plantain</name>
    <name type="synonym">Ribwort plantain</name>
    <dbReference type="NCBI Taxonomy" id="39414"/>
</organismHost>
<comment type="subcellular location">
    <subcellularLocation>
        <location evidence="2">Virion</location>
    </subcellularLocation>
</comment>
<dbReference type="Gene3D" id="1.20.120.70">
    <property type="entry name" value="Tobacco mosaic virus-like, coat protein"/>
    <property type="match status" value="1"/>
</dbReference>
<evidence type="ECO:0000256" key="1">
    <source>
        <dbReference type="ARBA" id="ARBA00003662"/>
    </source>
</evidence>
<evidence type="ECO:0000256" key="4">
    <source>
        <dbReference type="ARBA" id="ARBA00018091"/>
    </source>
</evidence>
<organismHost>
    <name type="scientific">Silene latifolia subsp. alba</name>
    <name type="common">White campion</name>
    <name type="synonym">Lychnis alba</name>
    <dbReference type="NCBI Taxonomy" id="52853"/>
</organismHost>
<comment type="function">
    <text evidence="1">Capsid protein self-assembles to form rod-shaped virions about 18 nm in diameter with a central canal enclosing the viral genomic RNA.</text>
</comment>
<dbReference type="GO" id="GO:0019029">
    <property type="term" value="C:helical viral capsid"/>
    <property type="evidence" value="ECO:0007669"/>
    <property type="project" value="UniProtKB-KW"/>
</dbReference>
<reference evidence="9" key="1">
    <citation type="journal article" date="2006" name="Arch. Virol.">
        <title>The phylogenetic structure of the cluster of tobamovirus species serologically related to ribgrass mosaic virus (RMV) and the sequence of streptocarpus flower break virus (SFBV).</title>
        <authorList>
            <person name="Heinze C."/>
            <person name="Lesemann D.E."/>
            <person name="Ilmberger N."/>
            <person name="Willingmann P."/>
            <person name="Adam G."/>
        </authorList>
    </citation>
    <scope>NUCLEOTIDE SEQUENCE</scope>
    <source>
        <strain evidence="9">Kons. 1054</strain>
    </source>
</reference>
<gene>
    <name evidence="9" type="primary">CP</name>
</gene>
<evidence type="ECO:0000256" key="8">
    <source>
        <dbReference type="RuleBase" id="RU003967"/>
    </source>
</evidence>
<keyword evidence="7 8" id="KW-0946">Virion</keyword>
<accession>Q1XF29</accession>
<organism evidence="9">
    <name type="scientific">Ribgrass mosaic virus</name>
    <name type="common">RMV</name>
    <dbReference type="NCBI Taxonomy" id="51680"/>
    <lineage>
        <taxon>Viruses</taxon>
        <taxon>Riboviria</taxon>
        <taxon>Orthornavirae</taxon>
        <taxon>Kitrinoviricota</taxon>
        <taxon>Alsuviricetes</taxon>
        <taxon>Martellivirales</taxon>
        <taxon>Virgaviridae</taxon>
        <taxon>Tobamovirus</taxon>
        <taxon>Tobamovirus plantagonis</taxon>
    </lineage>
</organism>
<organismHost>
    <name type="scientific">Eutrema japonicum</name>
    <name type="common">Wasabi plant</name>
    <name type="synonym">Eutrema wasabi</name>
    <dbReference type="NCBI Taxonomy" id="75806"/>
</organismHost>
<dbReference type="EMBL" id="AM040968">
    <property type="protein sequence ID" value="CAJ13873.1"/>
    <property type="molecule type" value="Genomic_RNA"/>
</dbReference>
<dbReference type="Pfam" id="PF00721">
    <property type="entry name" value="TMV_coat"/>
    <property type="match status" value="1"/>
</dbReference>
<proteinExistence type="inferred from homology"/>
<keyword evidence="5" id="KW-1139">Helical capsid protein</keyword>
<evidence type="ECO:0000256" key="3">
    <source>
        <dbReference type="ARBA" id="ARBA00005281"/>
    </source>
</evidence>
<sequence length="188" mass="21054">MVRLGIIVVVLVSIIVISRRGSPARLCIILKMSYVVVLPNQLQFFTNAWADPIQLMNLCSASLSQIFQTQAARDAVREQFGNTLRSVVTQTTRFPEAGFQVYINDAALKPLWENLLKSFDTKNRILETEEETRPSTAEVLNATQRVDDSTTAIRGALQRLSDELNRGSGYMNRTSFETILLWSAATAK</sequence>
<evidence type="ECO:0000313" key="9">
    <source>
        <dbReference type="EMBL" id="CAJ13873.1"/>
    </source>
</evidence>
<dbReference type="InterPro" id="IPR036417">
    <property type="entry name" value="TMV-like_coat_sf"/>
</dbReference>
<organismHost>
    <name type="scientific">Rorippa sylvestris</name>
    <name type="common">Creeping yellow-cress</name>
    <name type="synonym">Nasturtium sylvestre</name>
    <dbReference type="NCBI Taxonomy" id="65952"/>
</organismHost>
<evidence type="ECO:0000256" key="5">
    <source>
        <dbReference type="ARBA" id="ARBA00022497"/>
    </source>
</evidence>
<organismHost>
    <name type="scientific">Plantago major</name>
    <name type="common">Common plantain</name>
    <dbReference type="NCBI Taxonomy" id="29818"/>
</organismHost>
<comment type="similarity">
    <text evidence="3 8">Belongs to the virgaviridae capsid protein family.</text>
</comment>
<organismHost>
    <name type="scientific">Sisymbrium loeselii</name>
    <dbReference type="NCBI Taxonomy" id="203579"/>
</organismHost>
<dbReference type="SUPFAM" id="SSF47195">
    <property type="entry name" value="TMV-like viral coat proteins"/>
    <property type="match status" value="1"/>
</dbReference>
<organismHost>
    <name type="scientific">Rorippa amphibia</name>
    <name type="common">Great yellow-cress</name>
    <name type="synonym">Nasturtium amphibium</name>
    <dbReference type="NCBI Taxonomy" id="65951"/>
</organismHost>
<organismHost>
    <name type="scientific">Nicotiana tabacum</name>
    <name type="common">Common tobacco</name>
    <dbReference type="NCBI Taxonomy" id="4097"/>
</organismHost>
<dbReference type="InterPro" id="IPR001337">
    <property type="entry name" value="TMV-like_coat"/>
</dbReference>
<protein>
    <recommendedName>
        <fullName evidence="4 8">Capsid protein</fullName>
    </recommendedName>
</protein>
<evidence type="ECO:0000256" key="7">
    <source>
        <dbReference type="ARBA" id="ARBA00022844"/>
    </source>
</evidence>
<evidence type="ECO:0000256" key="2">
    <source>
        <dbReference type="ARBA" id="ARBA00004328"/>
    </source>
</evidence>
<evidence type="ECO:0000256" key="6">
    <source>
        <dbReference type="ARBA" id="ARBA00022561"/>
    </source>
</evidence>
<organismHost>
    <name type="scientific">Digitalis lanata</name>
    <name type="common">Grecian foxglove</name>
    <dbReference type="NCBI Taxonomy" id="49450"/>
</organismHost>
<dbReference type="GO" id="GO:0005198">
    <property type="term" value="F:structural molecule activity"/>
    <property type="evidence" value="ECO:0007669"/>
    <property type="project" value="InterPro"/>
</dbReference>
<name>Q1XF29_RMV</name>
<keyword evidence="6 8" id="KW-0167">Capsid protein</keyword>